<accession>A0A7S1VBU9</accession>
<proteinExistence type="predicted"/>
<organism evidence="2">
    <name type="scientific">Grammatophora oceanica</name>
    <dbReference type="NCBI Taxonomy" id="210454"/>
    <lineage>
        <taxon>Eukaryota</taxon>
        <taxon>Sar</taxon>
        <taxon>Stramenopiles</taxon>
        <taxon>Ochrophyta</taxon>
        <taxon>Bacillariophyta</taxon>
        <taxon>Fragilariophyceae</taxon>
        <taxon>Fragilariophycidae</taxon>
        <taxon>Rhabdonematales</taxon>
        <taxon>Grammatophoraceae</taxon>
        <taxon>Grammatophora</taxon>
    </lineage>
</organism>
<sequence length="105" mass="11598">MCEYAVSKKRMAARKVLCGCGRSKISFTTKEQRRHPLADEARKKEDGTSASSDKNLPTTQMEYLTSTLSNKVANMTQNSLKKWSVSRGGDNKVLSNQVLASLEGI</sequence>
<feature type="region of interest" description="Disordered" evidence="1">
    <location>
        <begin position="29"/>
        <end position="59"/>
    </location>
</feature>
<dbReference type="AlphaFoldDB" id="A0A7S1VBU9"/>
<dbReference type="EMBL" id="HBGK01035876">
    <property type="protein sequence ID" value="CAD9294564.1"/>
    <property type="molecule type" value="Transcribed_RNA"/>
</dbReference>
<name>A0A7S1VBU9_9STRA</name>
<gene>
    <name evidence="2" type="ORF">GOCE00092_LOCUS18582</name>
</gene>
<evidence type="ECO:0000256" key="1">
    <source>
        <dbReference type="SAM" id="MobiDB-lite"/>
    </source>
</evidence>
<protein>
    <submittedName>
        <fullName evidence="2">Uncharacterized protein</fullName>
    </submittedName>
</protein>
<feature type="compositionally biased region" description="Polar residues" evidence="1">
    <location>
        <begin position="48"/>
        <end position="59"/>
    </location>
</feature>
<evidence type="ECO:0000313" key="2">
    <source>
        <dbReference type="EMBL" id="CAD9294564.1"/>
    </source>
</evidence>
<reference evidence="2" key="1">
    <citation type="submission" date="2021-01" db="EMBL/GenBank/DDBJ databases">
        <authorList>
            <person name="Corre E."/>
            <person name="Pelletier E."/>
            <person name="Niang G."/>
            <person name="Scheremetjew M."/>
            <person name="Finn R."/>
            <person name="Kale V."/>
            <person name="Holt S."/>
            <person name="Cochrane G."/>
            <person name="Meng A."/>
            <person name="Brown T."/>
            <person name="Cohen L."/>
        </authorList>
    </citation>
    <scope>NUCLEOTIDE SEQUENCE</scope>
    <source>
        <strain evidence="2">CCMP 410</strain>
    </source>
</reference>
<feature type="compositionally biased region" description="Basic and acidic residues" evidence="1">
    <location>
        <begin position="30"/>
        <end position="47"/>
    </location>
</feature>